<dbReference type="Gene3D" id="3.40.50.300">
    <property type="entry name" value="P-loop containing nucleotide triphosphate hydrolases"/>
    <property type="match status" value="1"/>
</dbReference>
<gene>
    <name evidence="9" type="ORF">S01H1_69751</name>
</gene>
<organism evidence="9">
    <name type="scientific">marine sediment metagenome</name>
    <dbReference type="NCBI Taxonomy" id="412755"/>
    <lineage>
        <taxon>unclassified sequences</taxon>
        <taxon>metagenomes</taxon>
        <taxon>ecological metagenomes</taxon>
    </lineage>
</organism>
<proteinExistence type="predicted"/>
<dbReference type="InterPro" id="IPR058031">
    <property type="entry name" value="AAA_lid_NorR"/>
</dbReference>
<evidence type="ECO:0000313" key="9">
    <source>
        <dbReference type="EMBL" id="GAG28879.1"/>
    </source>
</evidence>
<sequence length="211" mass="23481">TRALRTDVRIVAATNQDLEKAIRAGGFREDLYFRLHVIGIWLAPLRERSEDLGALSRHFLAEFSRELGRHRTGFSDEALARIHAHGWPGNVRELRNVIERAVLMSDGERIEADDIGLPQARGDEGGGWRPELPPEGVALDQVERAVVLEALHRTRYVQKEAAQLLRVSRRKLNYMIQRMGITHPSWRRNRGAGDAVSGGGAADPVDSGAIG</sequence>
<evidence type="ECO:0000259" key="8">
    <source>
        <dbReference type="PROSITE" id="PS50045"/>
    </source>
</evidence>
<dbReference type="EMBL" id="BARS01046331">
    <property type="protein sequence ID" value="GAG28879.1"/>
    <property type="molecule type" value="Genomic_DNA"/>
</dbReference>
<dbReference type="PROSITE" id="PS00688">
    <property type="entry name" value="SIGMA54_INTERACT_3"/>
    <property type="match status" value="1"/>
</dbReference>
<dbReference type="InterPro" id="IPR002197">
    <property type="entry name" value="HTH_Fis"/>
</dbReference>
<dbReference type="Pfam" id="PF25601">
    <property type="entry name" value="AAA_lid_14"/>
    <property type="match status" value="1"/>
</dbReference>
<accession>X0WD21</accession>
<evidence type="ECO:0000256" key="4">
    <source>
        <dbReference type="ARBA" id="ARBA00023125"/>
    </source>
</evidence>
<evidence type="ECO:0000256" key="1">
    <source>
        <dbReference type="ARBA" id="ARBA00022741"/>
    </source>
</evidence>
<keyword evidence="2" id="KW-0067">ATP-binding</keyword>
<evidence type="ECO:0000256" key="5">
    <source>
        <dbReference type="ARBA" id="ARBA00023159"/>
    </source>
</evidence>
<dbReference type="InterPro" id="IPR009057">
    <property type="entry name" value="Homeodomain-like_sf"/>
</dbReference>
<feature type="domain" description="Sigma-54 factor interaction" evidence="8">
    <location>
        <begin position="1"/>
        <end position="103"/>
    </location>
</feature>
<dbReference type="AlphaFoldDB" id="X0WD21"/>
<dbReference type="PANTHER" id="PTHR32071">
    <property type="entry name" value="TRANSCRIPTIONAL REGULATORY PROTEIN"/>
    <property type="match status" value="1"/>
</dbReference>
<dbReference type="Gene3D" id="1.10.10.60">
    <property type="entry name" value="Homeodomain-like"/>
    <property type="match status" value="1"/>
</dbReference>
<dbReference type="GO" id="GO:0043565">
    <property type="term" value="F:sequence-specific DNA binding"/>
    <property type="evidence" value="ECO:0007669"/>
    <property type="project" value="InterPro"/>
</dbReference>
<dbReference type="InterPro" id="IPR002078">
    <property type="entry name" value="Sigma_54_int"/>
</dbReference>
<name>X0WD21_9ZZZZ</name>
<evidence type="ECO:0000256" key="7">
    <source>
        <dbReference type="SAM" id="MobiDB-lite"/>
    </source>
</evidence>
<dbReference type="PROSITE" id="PS50045">
    <property type="entry name" value="SIGMA54_INTERACT_4"/>
    <property type="match status" value="1"/>
</dbReference>
<dbReference type="Gene3D" id="1.10.8.60">
    <property type="match status" value="1"/>
</dbReference>
<keyword evidence="4" id="KW-0238">DNA-binding</keyword>
<evidence type="ECO:0000256" key="3">
    <source>
        <dbReference type="ARBA" id="ARBA00023015"/>
    </source>
</evidence>
<keyword evidence="3" id="KW-0805">Transcription regulation</keyword>
<dbReference type="InterPro" id="IPR027417">
    <property type="entry name" value="P-loop_NTPase"/>
</dbReference>
<evidence type="ECO:0000256" key="6">
    <source>
        <dbReference type="ARBA" id="ARBA00023163"/>
    </source>
</evidence>
<dbReference type="GO" id="GO:0006355">
    <property type="term" value="P:regulation of DNA-templated transcription"/>
    <property type="evidence" value="ECO:0007669"/>
    <property type="project" value="InterPro"/>
</dbReference>
<dbReference type="InterPro" id="IPR025944">
    <property type="entry name" value="Sigma_54_int_dom_CS"/>
</dbReference>
<dbReference type="SUPFAM" id="SSF46689">
    <property type="entry name" value="Homeodomain-like"/>
    <property type="match status" value="1"/>
</dbReference>
<keyword evidence="1" id="KW-0547">Nucleotide-binding</keyword>
<protein>
    <recommendedName>
        <fullName evidence="8">Sigma-54 factor interaction domain-containing protein</fullName>
    </recommendedName>
</protein>
<dbReference type="GO" id="GO:0005524">
    <property type="term" value="F:ATP binding"/>
    <property type="evidence" value="ECO:0007669"/>
    <property type="project" value="UniProtKB-KW"/>
</dbReference>
<dbReference type="PRINTS" id="PR01590">
    <property type="entry name" value="HTHFIS"/>
</dbReference>
<reference evidence="9" key="1">
    <citation type="journal article" date="2014" name="Front. Microbiol.">
        <title>High frequency of phylogenetically diverse reductive dehalogenase-homologous genes in deep subseafloor sedimentary metagenomes.</title>
        <authorList>
            <person name="Kawai M."/>
            <person name="Futagami T."/>
            <person name="Toyoda A."/>
            <person name="Takaki Y."/>
            <person name="Nishi S."/>
            <person name="Hori S."/>
            <person name="Arai W."/>
            <person name="Tsubouchi T."/>
            <person name="Morono Y."/>
            <person name="Uchiyama I."/>
            <person name="Ito T."/>
            <person name="Fujiyama A."/>
            <person name="Inagaki F."/>
            <person name="Takami H."/>
        </authorList>
    </citation>
    <scope>NUCLEOTIDE SEQUENCE</scope>
    <source>
        <strain evidence="9">Expedition CK06-06</strain>
    </source>
</reference>
<comment type="caution">
    <text evidence="9">The sequence shown here is derived from an EMBL/GenBank/DDBJ whole genome shotgun (WGS) entry which is preliminary data.</text>
</comment>
<keyword evidence="6" id="KW-0804">Transcription</keyword>
<evidence type="ECO:0000256" key="2">
    <source>
        <dbReference type="ARBA" id="ARBA00022840"/>
    </source>
</evidence>
<dbReference type="SUPFAM" id="SSF52540">
    <property type="entry name" value="P-loop containing nucleoside triphosphate hydrolases"/>
    <property type="match status" value="1"/>
</dbReference>
<dbReference type="Pfam" id="PF00158">
    <property type="entry name" value="Sigma54_activat"/>
    <property type="match status" value="1"/>
</dbReference>
<feature type="non-terminal residue" evidence="9">
    <location>
        <position position="1"/>
    </location>
</feature>
<keyword evidence="5" id="KW-0010">Activator</keyword>
<dbReference type="FunFam" id="1.10.8.60:FF:000014">
    <property type="entry name" value="DNA-binding transcriptional regulator NtrC"/>
    <property type="match status" value="1"/>
</dbReference>
<dbReference type="Pfam" id="PF02954">
    <property type="entry name" value="HTH_8"/>
    <property type="match status" value="1"/>
</dbReference>
<feature type="region of interest" description="Disordered" evidence="7">
    <location>
        <begin position="186"/>
        <end position="211"/>
    </location>
</feature>